<dbReference type="AlphaFoldDB" id="A0AAV4NWC1"/>
<gene>
    <name evidence="1" type="ORF">CEXT_360961</name>
</gene>
<protein>
    <submittedName>
        <fullName evidence="1">Uncharacterized protein</fullName>
    </submittedName>
</protein>
<reference evidence="1 2" key="1">
    <citation type="submission" date="2021-06" db="EMBL/GenBank/DDBJ databases">
        <title>Caerostris extrusa draft genome.</title>
        <authorList>
            <person name="Kono N."/>
            <person name="Arakawa K."/>
        </authorList>
    </citation>
    <scope>NUCLEOTIDE SEQUENCE [LARGE SCALE GENOMIC DNA]</scope>
</reference>
<evidence type="ECO:0000313" key="2">
    <source>
        <dbReference type="Proteomes" id="UP001054945"/>
    </source>
</evidence>
<keyword evidence="2" id="KW-1185">Reference proteome</keyword>
<name>A0AAV4NWC1_CAEEX</name>
<accession>A0AAV4NWC1</accession>
<evidence type="ECO:0000313" key="1">
    <source>
        <dbReference type="EMBL" id="GIX88628.1"/>
    </source>
</evidence>
<sequence length="112" mass="12768">MTFGRNPMKDYSSDNGKFYCFPVRAIYLTFFMRSIIDAANSTLPSIHNGKKNLNFSHCKHIKMDTYRDDKNSIQRKGVLTYGVIIPIPNKCTETLCSIVGFLLKRGKPTLGR</sequence>
<proteinExistence type="predicted"/>
<organism evidence="1 2">
    <name type="scientific">Caerostris extrusa</name>
    <name type="common">Bark spider</name>
    <name type="synonym">Caerostris bankana</name>
    <dbReference type="NCBI Taxonomy" id="172846"/>
    <lineage>
        <taxon>Eukaryota</taxon>
        <taxon>Metazoa</taxon>
        <taxon>Ecdysozoa</taxon>
        <taxon>Arthropoda</taxon>
        <taxon>Chelicerata</taxon>
        <taxon>Arachnida</taxon>
        <taxon>Araneae</taxon>
        <taxon>Araneomorphae</taxon>
        <taxon>Entelegynae</taxon>
        <taxon>Araneoidea</taxon>
        <taxon>Araneidae</taxon>
        <taxon>Caerostris</taxon>
    </lineage>
</organism>
<comment type="caution">
    <text evidence="1">The sequence shown here is derived from an EMBL/GenBank/DDBJ whole genome shotgun (WGS) entry which is preliminary data.</text>
</comment>
<dbReference type="EMBL" id="BPLR01003787">
    <property type="protein sequence ID" value="GIX88628.1"/>
    <property type="molecule type" value="Genomic_DNA"/>
</dbReference>
<dbReference type="Proteomes" id="UP001054945">
    <property type="component" value="Unassembled WGS sequence"/>
</dbReference>